<dbReference type="RefSeq" id="WP_241040233.1">
    <property type="nucleotide sequence ID" value="NZ_BAAAJF010000015.1"/>
</dbReference>
<dbReference type="PANTHER" id="PTHR43537">
    <property type="entry name" value="TRANSCRIPTIONAL REGULATOR, GNTR FAMILY"/>
    <property type="match status" value="1"/>
</dbReference>
<dbReference type="InterPro" id="IPR036390">
    <property type="entry name" value="WH_DNA-bd_sf"/>
</dbReference>
<organism evidence="5 6">
    <name type="scientific">Pseudonocardia alaniniphila</name>
    <dbReference type="NCBI Taxonomy" id="75291"/>
    <lineage>
        <taxon>Bacteria</taxon>
        <taxon>Bacillati</taxon>
        <taxon>Actinomycetota</taxon>
        <taxon>Actinomycetes</taxon>
        <taxon>Pseudonocardiales</taxon>
        <taxon>Pseudonocardiaceae</taxon>
        <taxon>Pseudonocardia</taxon>
    </lineage>
</organism>
<reference evidence="5 6" key="1">
    <citation type="submission" date="2022-03" db="EMBL/GenBank/DDBJ databases">
        <title>Pseudonocardia alaer sp. nov., a novel actinomycete isolated from reed forest soil.</title>
        <authorList>
            <person name="Wang L."/>
        </authorList>
    </citation>
    <scope>NUCLEOTIDE SEQUENCE [LARGE SCALE GENOMIC DNA]</scope>
    <source>
        <strain evidence="5 6">Y-16303</strain>
    </source>
</reference>
<dbReference type="PROSITE" id="PS50949">
    <property type="entry name" value="HTH_GNTR"/>
    <property type="match status" value="1"/>
</dbReference>
<dbReference type="PRINTS" id="PR00035">
    <property type="entry name" value="HTHGNTR"/>
</dbReference>
<accession>A0ABS9TM16</accession>
<protein>
    <submittedName>
        <fullName evidence="5">GntR family transcriptional regulator</fullName>
    </submittedName>
</protein>
<dbReference type="Pfam" id="PF00392">
    <property type="entry name" value="GntR"/>
    <property type="match status" value="1"/>
</dbReference>
<proteinExistence type="predicted"/>
<gene>
    <name evidence="5" type="ORF">MMF94_28140</name>
</gene>
<evidence type="ECO:0000256" key="3">
    <source>
        <dbReference type="ARBA" id="ARBA00023163"/>
    </source>
</evidence>
<dbReference type="Proteomes" id="UP001299970">
    <property type="component" value="Unassembled WGS sequence"/>
</dbReference>
<evidence type="ECO:0000313" key="5">
    <source>
        <dbReference type="EMBL" id="MCH6169589.1"/>
    </source>
</evidence>
<dbReference type="InterPro" id="IPR036388">
    <property type="entry name" value="WH-like_DNA-bd_sf"/>
</dbReference>
<dbReference type="EMBL" id="JAKXMK010000027">
    <property type="protein sequence ID" value="MCH6169589.1"/>
    <property type="molecule type" value="Genomic_DNA"/>
</dbReference>
<dbReference type="SMART" id="SM00895">
    <property type="entry name" value="FCD"/>
    <property type="match status" value="1"/>
</dbReference>
<dbReference type="InterPro" id="IPR011711">
    <property type="entry name" value="GntR_C"/>
</dbReference>
<dbReference type="SMART" id="SM00345">
    <property type="entry name" value="HTH_GNTR"/>
    <property type="match status" value="1"/>
</dbReference>
<evidence type="ECO:0000313" key="6">
    <source>
        <dbReference type="Proteomes" id="UP001299970"/>
    </source>
</evidence>
<dbReference type="PANTHER" id="PTHR43537:SF5">
    <property type="entry name" value="UXU OPERON TRANSCRIPTIONAL REGULATOR"/>
    <property type="match status" value="1"/>
</dbReference>
<evidence type="ECO:0000256" key="2">
    <source>
        <dbReference type="ARBA" id="ARBA00023125"/>
    </source>
</evidence>
<sequence length="271" mass="28994">MGRVRRDRPTLTVGGKAGVFAPLEVSKRADAVVRRLSEGIRLGLLLPDEHLPSESDLAESFGVSPVTIREALTTLREQGLVVTRRGRGGGSFVRDVRGGASDLLRDRLREVSPSELRDLADHYVAISGTSALLAAYRAGEQEVALITATVSDLECATHAAARRRAEFRFQVELAAAAQSPRLTRATISLQSEVGPLLWLATSSDADRAEVLGRHREILAAVAAGDGTRARSHAVAHVYAALARAIALQLTLPADDEDEDVQPGAAAEERAW</sequence>
<dbReference type="Pfam" id="PF07729">
    <property type="entry name" value="FCD"/>
    <property type="match status" value="1"/>
</dbReference>
<dbReference type="CDD" id="cd07377">
    <property type="entry name" value="WHTH_GntR"/>
    <property type="match status" value="1"/>
</dbReference>
<keyword evidence="1" id="KW-0805">Transcription regulation</keyword>
<dbReference type="Gene3D" id="1.20.120.530">
    <property type="entry name" value="GntR ligand-binding domain-like"/>
    <property type="match status" value="1"/>
</dbReference>
<keyword evidence="6" id="KW-1185">Reference proteome</keyword>
<dbReference type="Gene3D" id="1.10.10.10">
    <property type="entry name" value="Winged helix-like DNA-binding domain superfamily/Winged helix DNA-binding domain"/>
    <property type="match status" value="1"/>
</dbReference>
<dbReference type="SUPFAM" id="SSF46785">
    <property type="entry name" value="Winged helix' DNA-binding domain"/>
    <property type="match status" value="1"/>
</dbReference>
<dbReference type="InterPro" id="IPR000524">
    <property type="entry name" value="Tscrpt_reg_HTH_GntR"/>
</dbReference>
<feature type="domain" description="HTH gntR-type" evidence="4">
    <location>
        <begin position="26"/>
        <end position="96"/>
    </location>
</feature>
<dbReference type="InterPro" id="IPR008920">
    <property type="entry name" value="TF_FadR/GntR_C"/>
</dbReference>
<keyword evidence="2" id="KW-0238">DNA-binding</keyword>
<evidence type="ECO:0000259" key="4">
    <source>
        <dbReference type="PROSITE" id="PS50949"/>
    </source>
</evidence>
<keyword evidence="3" id="KW-0804">Transcription</keyword>
<name>A0ABS9TM16_9PSEU</name>
<evidence type="ECO:0000256" key="1">
    <source>
        <dbReference type="ARBA" id="ARBA00023015"/>
    </source>
</evidence>
<dbReference type="SUPFAM" id="SSF48008">
    <property type="entry name" value="GntR ligand-binding domain-like"/>
    <property type="match status" value="1"/>
</dbReference>
<comment type="caution">
    <text evidence="5">The sequence shown here is derived from an EMBL/GenBank/DDBJ whole genome shotgun (WGS) entry which is preliminary data.</text>
</comment>